<dbReference type="GO" id="GO:0008270">
    <property type="term" value="F:zinc ion binding"/>
    <property type="evidence" value="ECO:0007669"/>
    <property type="project" value="UniProtKB-UniRule"/>
</dbReference>
<keyword evidence="13" id="KW-1185">Reference proteome</keyword>
<dbReference type="GO" id="GO:0044209">
    <property type="term" value="P:AMP salvage"/>
    <property type="evidence" value="ECO:0007669"/>
    <property type="project" value="UniProtKB-UniRule"/>
</dbReference>
<evidence type="ECO:0000256" key="5">
    <source>
        <dbReference type="ARBA" id="ARBA00022777"/>
    </source>
</evidence>
<feature type="binding site" evidence="8">
    <location>
        <position position="133"/>
    </location>
    <ligand>
        <name>Zn(2+)</name>
        <dbReference type="ChEBI" id="CHEBI:29105"/>
        <note>structural</note>
    </ligand>
</feature>
<feature type="binding site" evidence="8">
    <location>
        <position position="160"/>
    </location>
    <ligand>
        <name>AMP</name>
        <dbReference type="ChEBI" id="CHEBI:456215"/>
    </ligand>
</feature>
<protein>
    <recommendedName>
        <fullName evidence="8 10">Adenylate kinase</fullName>
        <shortName evidence="8">AK</shortName>
        <ecNumber evidence="8 10">2.7.4.3</ecNumber>
    </recommendedName>
    <alternativeName>
        <fullName evidence="8">ATP-AMP transphosphorylase</fullName>
    </alternativeName>
    <alternativeName>
        <fullName evidence="8">ATP:AMP phosphotransferase</fullName>
    </alternativeName>
    <alternativeName>
        <fullName evidence="8">Adenylate monophosphate kinase</fullName>
    </alternativeName>
</protein>
<feature type="binding site" evidence="8">
    <location>
        <position position="199"/>
    </location>
    <ligand>
        <name>ATP</name>
        <dbReference type="ChEBI" id="CHEBI:30616"/>
    </ligand>
</feature>
<evidence type="ECO:0000256" key="3">
    <source>
        <dbReference type="ARBA" id="ARBA00022727"/>
    </source>
</evidence>
<feature type="binding site" evidence="8">
    <location>
        <position position="31"/>
    </location>
    <ligand>
        <name>AMP</name>
        <dbReference type="ChEBI" id="CHEBI:456215"/>
    </ligand>
</feature>
<feature type="binding site" evidence="8">
    <location>
        <begin position="57"/>
        <end position="59"/>
    </location>
    <ligand>
        <name>AMP</name>
        <dbReference type="ChEBI" id="CHEBI:456215"/>
    </ligand>
</feature>
<dbReference type="PANTHER" id="PTHR23359">
    <property type="entry name" value="NUCLEOTIDE KINASE"/>
    <property type="match status" value="1"/>
</dbReference>
<dbReference type="OrthoDB" id="9805030at2"/>
<dbReference type="InterPro" id="IPR006259">
    <property type="entry name" value="Adenyl_kin_sub"/>
</dbReference>
<feature type="binding site" evidence="8">
    <location>
        <begin position="85"/>
        <end position="88"/>
    </location>
    <ligand>
        <name>AMP</name>
        <dbReference type="ChEBI" id="CHEBI:456215"/>
    </ligand>
</feature>
<feature type="domain" description="Adenylate kinase active site lid" evidence="11">
    <location>
        <begin position="127"/>
        <end position="162"/>
    </location>
</feature>
<evidence type="ECO:0000259" key="11">
    <source>
        <dbReference type="Pfam" id="PF05191"/>
    </source>
</evidence>
<evidence type="ECO:0000313" key="12">
    <source>
        <dbReference type="EMBL" id="TDT50413.1"/>
    </source>
</evidence>
<organism evidence="12 13">
    <name type="scientific">Fonticella tunisiensis</name>
    <dbReference type="NCBI Taxonomy" id="1096341"/>
    <lineage>
        <taxon>Bacteria</taxon>
        <taxon>Bacillati</taxon>
        <taxon>Bacillota</taxon>
        <taxon>Clostridia</taxon>
        <taxon>Eubacteriales</taxon>
        <taxon>Clostridiaceae</taxon>
        <taxon>Fonticella</taxon>
    </lineage>
</organism>
<dbReference type="NCBIfam" id="TIGR01351">
    <property type="entry name" value="adk"/>
    <property type="match status" value="1"/>
</dbReference>
<keyword evidence="5 8" id="KW-0418">Kinase</keyword>
<comment type="domain">
    <text evidence="8">Consists of three domains, a large central CORE domain and two small peripheral domains, NMPbind and LID, which undergo movements during catalysis. The LID domain closes over the site of phosphoryl transfer upon ATP binding. Assembling and dissambling the active center during each catalytic cycle provides an effective means to prevent ATP hydrolysis. Some bacteria have evolved a zinc-coordinating structure that stabilizes the LID domain.</text>
</comment>
<comment type="caution">
    <text evidence="12">The sequence shown here is derived from an EMBL/GenBank/DDBJ whole genome shotgun (WGS) entry which is preliminary data.</text>
</comment>
<accession>A0A4R7K9V4</accession>
<evidence type="ECO:0000313" key="13">
    <source>
        <dbReference type="Proteomes" id="UP000295325"/>
    </source>
</evidence>
<keyword evidence="6 8" id="KW-0862">Zinc</keyword>
<evidence type="ECO:0000256" key="9">
    <source>
        <dbReference type="RuleBase" id="RU003330"/>
    </source>
</evidence>
<evidence type="ECO:0000256" key="7">
    <source>
        <dbReference type="ARBA" id="ARBA00022840"/>
    </source>
</evidence>
<dbReference type="EC" id="2.7.4.3" evidence="8 10"/>
<comment type="subcellular location">
    <subcellularLocation>
        <location evidence="8 10">Cytoplasm</location>
    </subcellularLocation>
</comment>
<feature type="region of interest" description="NMP" evidence="8">
    <location>
        <begin position="30"/>
        <end position="59"/>
    </location>
</feature>
<evidence type="ECO:0000256" key="6">
    <source>
        <dbReference type="ARBA" id="ARBA00022833"/>
    </source>
</evidence>
<dbReference type="RefSeq" id="WP_133629187.1">
    <property type="nucleotide sequence ID" value="NZ_SOAZ01000029.1"/>
</dbReference>
<evidence type="ECO:0000256" key="4">
    <source>
        <dbReference type="ARBA" id="ARBA00022741"/>
    </source>
</evidence>
<feature type="binding site" evidence="8">
    <location>
        <position position="150"/>
    </location>
    <ligand>
        <name>Zn(2+)</name>
        <dbReference type="ChEBI" id="CHEBI:29105"/>
        <note>structural</note>
    </ligand>
</feature>
<dbReference type="InterPro" id="IPR027417">
    <property type="entry name" value="P-loop_NTPase"/>
</dbReference>
<feature type="binding site" evidence="8">
    <location>
        <begin position="136"/>
        <end position="137"/>
    </location>
    <ligand>
        <name>ATP</name>
        <dbReference type="ChEBI" id="CHEBI:30616"/>
    </ligand>
</feature>
<dbReference type="CDD" id="cd01428">
    <property type="entry name" value="ADK"/>
    <property type="match status" value="1"/>
</dbReference>
<comment type="catalytic activity">
    <reaction evidence="8 10">
        <text>AMP + ATP = 2 ADP</text>
        <dbReference type="Rhea" id="RHEA:12973"/>
        <dbReference type="ChEBI" id="CHEBI:30616"/>
        <dbReference type="ChEBI" id="CHEBI:456215"/>
        <dbReference type="ChEBI" id="CHEBI:456216"/>
        <dbReference type="EC" id="2.7.4.3"/>
    </reaction>
</comment>
<feature type="binding site" evidence="8">
    <location>
        <position position="153"/>
    </location>
    <ligand>
        <name>Zn(2+)</name>
        <dbReference type="ChEBI" id="CHEBI:29105"/>
        <note>structural</note>
    </ligand>
</feature>
<comment type="similarity">
    <text evidence="8 9">Belongs to the adenylate kinase family.</text>
</comment>
<reference evidence="12 13" key="1">
    <citation type="submission" date="2019-03" db="EMBL/GenBank/DDBJ databases">
        <title>Genomic Encyclopedia of Type Strains, Phase IV (KMG-IV): sequencing the most valuable type-strain genomes for metagenomic binning, comparative biology and taxonomic classification.</title>
        <authorList>
            <person name="Goeker M."/>
        </authorList>
    </citation>
    <scope>NUCLEOTIDE SEQUENCE [LARGE SCALE GENOMIC DNA]</scope>
    <source>
        <strain evidence="12 13">DSM 24455</strain>
    </source>
</reference>
<keyword evidence="1 8" id="KW-0808">Transferase</keyword>
<dbReference type="Pfam" id="PF00406">
    <property type="entry name" value="ADK"/>
    <property type="match status" value="1"/>
</dbReference>
<dbReference type="PRINTS" id="PR00094">
    <property type="entry name" value="ADENYLTKNASE"/>
</dbReference>
<dbReference type="InterPro" id="IPR033690">
    <property type="entry name" value="Adenylat_kinase_CS"/>
</dbReference>
<dbReference type="HAMAP" id="MF_00235">
    <property type="entry name" value="Adenylate_kinase_Adk"/>
    <property type="match status" value="1"/>
</dbReference>
<sequence length="217" mass="24397">MKIVLLGPPGAGKGTQAKYIAEKYEIPHISTGDIFRKNIKDRTPLGIKADEYIKKGQLVPDELTVAIVEDRIKQPDCEKGFLLDGFPRTLMQADALTGVLASMESCLDHVINIQVPEEVLIKRLTGRRVCPACGASFHVIFNPPKWENKCDYCGAELVQRADDSAETVKNRLYVYNKQTQPLIEYYLEKGLLRNIDGEQEIDKVFEDICNVLGSENR</sequence>
<dbReference type="SUPFAM" id="SSF52540">
    <property type="entry name" value="P-loop containing nucleoside triphosphate hydrolases"/>
    <property type="match status" value="1"/>
</dbReference>
<feature type="binding site" evidence="8">
    <location>
        <position position="36"/>
    </location>
    <ligand>
        <name>AMP</name>
        <dbReference type="ChEBI" id="CHEBI:456215"/>
    </ligand>
</feature>
<dbReference type="InterPro" id="IPR000850">
    <property type="entry name" value="Adenylat/UMP-CMP_kin"/>
</dbReference>
<dbReference type="GO" id="GO:0005737">
    <property type="term" value="C:cytoplasm"/>
    <property type="evidence" value="ECO:0007669"/>
    <property type="project" value="UniProtKB-SubCell"/>
</dbReference>
<dbReference type="PROSITE" id="PS00113">
    <property type="entry name" value="ADENYLATE_KINASE"/>
    <property type="match status" value="1"/>
</dbReference>
<dbReference type="Pfam" id="PF05191">
    <property type="entry name" value="ADK_lid"/>
    <property type="match status" value="1"/>
</dbReference>
<feature type="binding site" evidence="8">
    <location>
        <begin position="10"/>
        <end position="15"/>
    </location>
    <ligand>
        <name>ATP</name>
        <dbReference type="ChEBI" id="CHEBI:30616"/>
    </ligand>
</feature>
<feature type="binding site" evidence="8">
    <location>
        <position position="130"/>
    </location>
    <ligand>
        <name>Zn(2+)</name>
        <dbReference type="ChEBI" id="CHEBI:29105"/>
        <note>structural</note>
    </ligand>
</feature>
<dbReference type="Gene3D" id="3.40.50.300">
    <property type="entry name" value="P-loop containing nucleotide triphosphate hydrolases"/>
    <property type="match status" value="1"/>
</dbReference>
<keyword evidence="7 8" id="KW-0067">ATP-binding</keyword>
<keyword evidence="3 8" id="KW-0545">Nucleotide biosynthesis</keyword>
<name>A0A4R7K9V4_9CLOT</name>
<comment type="subunit">
    <text evidence="8 10">Monomer.</text>
</comment>
<evidence type="ECO:0000256" key="2">
    <source>
        <dbReference type="ARBA" id="ARBA00022723"/>
    </source>
</evidence>
<dbReference type="FunFam" id="3.40.50.300:FF:000106">
    <property type="entry name" value="Adenylate kinase mitochondrial"/>
    <property type="match status" value="1"/>
</dbReference>
<feature type="binding site" evidence="8">
    <location>
        <position position="171"/>
    </location>
    <ligand>
        <name>AMP</name>
        <dbReference type="ChEBI" id="CHEBI:456215"/>
    </ligand>
</feature>
<dbReference type="UniPathway" id="UPA00588">
    <property type="reaction ID" value="UER00649"/>
</dbReference>
<dbReference type="GO" id="GO:0004017">
    <property type="term" value="F:AMP kinase activity"/>
    <property type="evidence" value="ECO:0007669"/>
    <property type="project" value="UniProtKB-UniRule"/>
</dbReference>
<dbReference type="NCBIfam" id="NF001380">
    <property type="entry name" value="PRK00279.1-2"/>
    <property type="match status" value="1"/>
</dbReference>
<evidence type="ECO:0000256" key="8">
    <source>
        <dbReference type="HAMAP-Rule" id="MF_00235"/>
    </source>
</evidence>
<dbReference type="EMBL" id="SOAZ01000029">
    <property type="protein sequence ID" value="TDT50413.1"/>
    <property type="molecule type" value="Genomic_DNA"/>
</dbReference>
<dbReference type="GO" id="GO:0005524">
    <property type="term" value="F:ATP binding"/>
    <property type="evidence" value="ECO:0007669"/>
    <property type="project" value="UniProtKB-UniRule"/>
</dbReference>
<evidence type="ECO:0000256" key="1">
    <source>
        <dbReference type="ARBA" id="ARBA00022679"/>
    </source>
</evidence>
<dbReference type="AlphaFoldDB" id="A0A4R7K9V4"/>
<comment type="pathway">
    <text evidence="8">Purine metabolism; AMP biosynthesis via salvage pathway; AMP from ADP: step 1/1.</text>
</comment>
<feature type="binding site" evidence="8">
    <location>
        <position position="92"/>
    </location>
    <ligand>
        <name>AMP</name>
        <dbReference type="ChEBI" id="CHEBI:456215"/>
    </ligand>
</feature>
<dbReference type="Proteomes" id="UP000295325">
    <property type="component" value="Unassembled WGS sequence"/>
</dbReference>
<comment type="function">
    <text evidence="8">Catalyzes the reversible transfer of the terminal phosphate group between ATP and AMP. Plays an important role in cellular energy homeostasis and in adenine nucleotide metabolism.</text>
</comment>
<gene>
    <name evidence="8" type="primary">adk</name>
    <name evidence="12" type="ORF">EDD71_12928</name>
</gene>
<feature type="binding site" evidence="8">
    <location>
        <position position="127"/>
    </location>
    <ligand>
        <name>ATP</name>
        <dbReference type="ChEBI" id="CHEBI:30616"/>
    </ligand>
</feature>
<evidence type="ECO:0000256" key="10">
    <source>
        <dbReference type="RuleBase" id="RU003331"/>
    </source>
</evidence>
<dbReference type="NCBIfam" id="NF011100">
    <property type="entry name" value="PRK14527.1"/>
    <property type="match status" value="1"/>
</dbReference>
<feature type="region of interest" description="LID" evidence="8">
    <location>
        <begin position="126"/>
        <end position="163"/>
    </location>
</feature>
<keyword evidence="4 8" id="KW-0547">Nucleotide-binding</keyword>
<dbReference type="InterPro" id="IPR007862">
    <property type="entry name" value="Adenylate_kinase_lid-dom"/>
</dbReference>
<keyword evidence="8" id="KW-0963">Cytoplasm</keyword>
<dbReference type="NCBIfam" id="NF001381">
    <property type="entry name" value="PRK00279.1-3"/>
    <property type="match status" value="1"/>
</dbReference>
<proteinExistence type="inferred from homology"/>
<keyword evidence="2 8" id="KW-0479">Metal-binding</keyword>